<sequence length="88" mass="9388">MNAITRAIAVGLLSMAGVLAPVANAAPQCDQTFGEGVDGYLNRHPDVRAELDAKGRQEDPGAPNPALSYLERHPHVRQALITLSQQCI</sequence>
<dbReference type="Gene3D" id="1.20.20.20">
    <property type="entry name" value="Haemophore, haem-binding domain"/>
    <property type="match status" value="1"/>
</dbReference>
<dbReference type="InterPro" id="IPR038378">
    <property type="entry name" value="MHB_sf"/>
</dbReference>
<protein>
    <submittedName>
        <fullName evidence="2">Heme-binding protein</fullName>
    </submittedName>
</protein>
<reference evidence="2 3" key="1">
    <citation type="submission" date="2023-12" db="EMBL/GenBank/DDBJ databases">
        <title>Description of new species of Mycobacterium terrae complex isolated from sewage at the Sao Paulo Zoological Park Foundation in Brazil.</title>
        <authorList>
            <person name="Romagnoli C.L."/>
            <person name="Conceicao E.C."/>
            <person name="Machado E."/>
            <person name="Barreto L.B.P.F."/>
            <person name="Sharma A."/>
            <person name="Silva N.M."/>
            <person name="Marques L.E."/>
            <person name="Juliana M.A."/>
            <person name="Lourenco M.C.S."/>
            <person name="Digiampietri L.A."/>
            <person name="Suffys P.N."/>
            <person name="Viana-Niero C."/>
        </authorList>
    </citation>
    <scope>NUCLEOTIDE SEQUENCE [LARGE SCALE GENOMIC DNA]</scope>
    <source>
        <strain evidence="2 3">MYC098</strain>
    </source>
</reference>
<proteinExistence type="predicted"/>
<evidence type="ECO:0000313" key="3">
    <source>
        <dbReference type="Proteomes" id="UP001299596"/>
    </source>
</evidence>
<gene>
    <name evidence="2" type="ORF">K6T79_11555</name>
</gene>
<accession>A0ABU5XHT4</accession>
<feature type="chain" id="PRO_5047298782" evidence="1">
    <location>
        <begin position="26"/>
        <end position="88"/>
    </location>
</feature>
<dbReference type="Proteomes" id="UP001299596">
    <property type="component" value="Unassembled WGS sequence"/>
</dbReference>
<keyword evidence="3" id="KW-1185">Reference proteome</keyword>
<evidence type="ECO:0000313" key="2">
    <source>
        <dbReference type="EMBL" id="MEB3021684.1"/>
    </source>
</evidence>
<name>A0ABU5XHT4_9MYCO</name>
<evidence type="ECO:0000256" key="1">
    <source>
        <dbReference type="SAM" id="SignalP"/>
    </source>
</evidence>
<dbReference type="RefSeq" id="WP_225405099.1">
    <property type="nucleotide sequence ID" value="NZ_JAYJJR010000006.1"/>
</dbReference>
<comment type="caution">
    <text evidence="2">The sequence shown here is derived from an EMBL/GenBank/DDBJ whole genome shotgun (WGS) entry which is preliminary data.</text>
</comment>
<keyword evidence="1" id="KW-0732">Signal</keyword>
<dbReference type="EMBL" id="JAYJJR010000006">
    <property type="protein sequence ID" value="MEB3021684.1"/>
    <property type="molecule type" value="Genomic_DNA"/>
</dbReference>
<organism evidence="2 3">
    <name type="scientific">[Mycobacterium] crassicus</name>
    <dbReference type="NCBI Taxonomy" id="2872309"/>
    <lineage>
        <taxon>Bacteria</taxon>
        <taxon>Bacillati</taxon>
        <taxon>Actinomycetota</taxon>
        <taxon>Actinomycetes</taxon>
        <taxon>Mycobacteriales</taxon>
        <taxon>Mycobacteriaceae</taxon>
        <taxon>Mycolicibacter</taxon>
    </lineage>
</organism>
<feature type="signal peptide" evidence="1">
    <location>
        <begin position="1"/>
        <end position="25"/>
    </location>
</feature>